<dbReference type="OrthoDB" id="9815657at2"/>
<dbReference type="InterPro" id="IPR005151">
    <property type="entry name" value="Tail-specific_protease"/>
</dbReference>
<evidence type="ECO:0000313" key="13">
    <source>
        <dbReference type="Proteomes" id="UP000223913"/>
    </source>
</evidence>
<dbReference type="PIRSF" id="PIRSF036421">
    <property type="entry name" value="Tricorn_protease"/>
    <property type="match status" value="1"/>
</dbReference>
<feature type="domain" description="PDZ" evidence="11">
    <location>
        <begin position="771"/>
        <end position="828"/>
    </location>
</feature>
<evidence type="ECO:0000256" key="9">
    <source>
        <dbReference type="PIRSR" id="PIRSR036421-3"/>
    </source>
</evidence>
<protein>
    <recommendedName>
        <fullName evidence="7">Tricorn protease homolog</fullName>
        <ecNumber evidence="7">3.4.21.-</ecNumber>
    </recommendedName>
</protein>
<evidence type="ECO:0000259" key="11">
    <source>
        <dbReference type="PROSITE" id="PS50106"/>
    </source>
</evidence>
<dbReference type="Gene3D" id="2.120.10.60">
    <property type="entry name" value="Tricorn protease N-terminal domain"/>
    <property type="match status" value="1"/>
</dbReference>
<dbReference type="GO" id="GO:0008236">
    <property type="term" value="F:serine-type peptidase activity"/>
    <property type="evidence" value="ECO:0007669"/>
    <property type="project" value="UniProtKB-UniRule"/>
</dbReference>
<dbReference type="InterPro" id="IPR001478">
    <property type="entry name" value="PDZ"/>
</dbReference>
<evidence type="ECO:0000256" key="2">
    <source>
        <dbReference type="ARBA" id="ARBA00008524"/>
    </source>
</evidence>
<dbReference type="GO" id="GO:0005737">
    <property type="term" value="C:cytoplasm"/>
    <property type="evidence" value="ECO:0007669"/>
    <property type="project" value="UniProtKB-SubCell"/>
</dbReference>
<keyword evidence="3 7" id="KW-0963">Cytoplasm</keyword>
<dbReference type="PANTHER" id="PTHR43253:SF1">
    <property type="entry name" value="TRICORN PROTEASE HOMOLOG 2-RELATED"/>
    <property type="match status" value="1"/>
</dbReference>
<evidence type="ECO:0000256" key="10">
    <source>
        <dbReference type="SAM" id="SignalP"/>
    </source>
</evidence>
<comment type="subcellular location">
    <subcellularLocation>
        <location evidence="1 7">Cytoplasm</location>
    </subcellularLocation>
</comment>
<dbReference type="SUPFAM" id="SSF69304">
    <property type="entry name" value="Tricorn protease N-terminal domain"/>
    <property type="match status" value="1"/>
</dbReference>
<keyword evidence="10" id="KW-0732">Signal</keyword>
<keyword evidence="4 7" id="KW-0645">Protease</keyword>
<gene>
    <name evidence="12" type="ORF">CRP01_21835</name>
</gene>
<feature type="signal peptide" evidence="10">
    <location>
        <begin position="1"/>
        <end position="20"/>
    </location>
</feature>
<name>A0A2D0N6W5_FLAN2</name>
<sequence>MKKNHLVLFLLLACTSFLIAQEQVTYFADDPCLTPDGKTLIFSYEGDLWQSPVEGGVARRITAMEGQERYPRVSPDGKWLAFSGEQYGNADVFIMPLNGGAIQQLTFHEAGDQVEQWSWDSKTIYFNSSRYNRISTYKVAMDGGTPKRLFGHYFNNIHNVMEHPSSGEIFFNETWESSSFVHRQRYKGAYNPDIKSYNPKTGAYKQYTDYEGKDMSVTIDRNGNSYFLSDEHRDVYNLYELDGENKKRLTNFDTPAFAPFVSADGSSVVFRRDYQIWRYDTKTKKSAAIPIRIVRNQTLAREQDFKVQGNVTDFDVAPDGKKMAFVSRGEVFVSDIKGQFIRQIQTAPDGRVSEVYWLKDNKSLLFNQTVAGYQNWFTIAADGSGKATQLTDDGANNRLLTMNSDRTKAAYLSGRSEVRLLDLESKESKVLARAELWGFQNDRPYFGPDDRHVVFTAYQDFERDMYVVDIESGAVTNLTQTGVSEVNPYWSPDGKYLYFLTNRTQPNYPRGMGDAKIYRMPLEKYDEPFRQEKFDELFADKKEEKKDSTEDKKKEETEKITVSIDEDGLMERLERMGPRFGSQRNIYVYQKDGKTTLLYTSNHNEGRYGIWKTEVEPFEDTKTEEIKGARTGSFEVREVKGKHYVLFGGNIYTLNLGQNKVDKIDINHTFRRELRAEFDQMFTETWANMEENFYNETFHGIDWAATRDRYEPYLPFVNNRADLRRLLNDMLGELNTSHFGFYSSGKEEEAFYGTRTLAAGLLFEEDKPYQVATIITDGPADRKGKDIKKGDVLVAVNGQRIDAAKNREAYFAQPSLDQELVLTFQRGGEEHQVMLHPISAGAQRNLLYDEWMDERQAIVDKATDKQVAYVHMKNMGGGELESFLEQMVSEWHQRDALILDLRYNTGGNVHDAVLQFLSQRPYLKWKYREGKLSNQPNFAPAGKPIVVLINEQSLSDAEMTTAGFKELGLGTVIGTETYRWIIFTSGKGLVDGSFYRLPSWGCYTLDGKNLEKTGVSPDIFVKNTFKDRLDQKDPQLDRAISEILKQMKNDREVGSGK</sequence>
<dbReference type="SUPFAM" id="SSF50156">
    <property type="entry name" value="PDZ domain-like"/>
    <property type="match status" value="1"/>
</dbReference>
<evidence type="ECO:0000256" key="3">
    <source>
        <dbReference type="ARBA" id="ARBA00022490"/>
    </source>
</evidence>
<dbReference type="InterPro" id="IPR028204">
    <property type="entry name" value="Tricorn_C1"/>
</dbReference>
<feature type="active site" description="Charge relay system" evidence="8">
    <location>
        <position position="1011"/>
    </location>
</feature>
<feature type="active site" description="Charge relay system" evidence="8">
    <location>
        <position position="738"/>
    </location>
</feature>
<comment type="function">
    <text evidence="7">Degrades oligopeptides.</text>
</comment>
<evidence type="ECO:0000256" key="8">
    <source>
        <dbReference type="PIRSR" id="PIRSR036421-1"/>
    </source>
</evidence>
<dbReference type="SMART" id="SM00228">
    <property type="entry name" value="PDZ"/>
    <property type="match status" value="1"/>
</dbReference>
<keyword evidence="13" id="KW-1185">Reference proteome</keyword>
<dbReference type="Pfam" id="PF03572">
    <property type="entry name" value="Peptidase_S41"/>
    <property type="match status" value="1"/>
</dbReference>
<dbReference type="Gene3D" id="3.30.750.44">
    <property type="match status" value="1"/>
</dbReference>
<feature type="active site" description="Nucleophile" evidence="8">
    <location>
        <position position="955"/>
    </location>
</feature>
<reference evidence="12 13" key="1">
    <citation type="submission" date="2017-10" db="EMBL/GenBank/DDBJ databases">
        <title>The draft genome sequence of Lewinella nigricans NBRC 102662.</title>
        <authorList>
            <person name="Wang K."/>
        </authorList>
    </citation>
    <scope>NUCLEOTIDE SEQUENCE [LARGE SCALE GENOMIC DNA]</scope>
    <source>
        <strain evidence="12 13">NBRC 102662</strain>
    </source>
</reference>
<dbReference type="Gene3D" id="2.30.42.10">
    <property type="match status" value="1"/>
</dbReference>
<evidence type="ECO:0000256" key="4">
    <source>
        <dbReference type="ARBA" id="ARBA00022670"/>
    </source>
</evidence>
<dbReference type="InterPro" id="IPR012393">
    <property type="entry name" value="Tricorn_protease"/>
</dbReference>
<evidence type="ECO:0000256" key="5">
    <source>
        <dbReference type="ARBA" id="ARBA00022801"/>
    </source>
</evidence>
<organism evidence="12 13">
    <name type="scientific">Flavilitoribacter nigricans (strain ATCC 23147 / DSM 23189 / NBRC 102662 / NCIMB 1420 / SS-2)</name>
    <name type="common">Lewinella nigricans</name>
    <dbReference type="NCBI Taxonomy" id="1122177"/>
    <lineage>
        <taxon>Bacteria</taxon>
        <taxon>Pseudomonadati</taxon>
        <taxon>Bacteroidota</taxon>
        <taxon>Saprospiria</taxon>
        <taxon>Saprospirales</taxon>
        <taxon>Lewinellaceae</taxon>
        <taxon>Flavilitoribacter</taxon>
    </lineage>
</organism>
<dbReference type="Gene3D" id="3.90.226.10">
    <property type="entry name" value="2-enoyl-CoA Hydratase, Chain A, domain 1"/>
    <property type="match status" value="1"/>
</dbReference>
<evidence type="ECO:0000256" key="1">
    <source>
        <dbReference type="ARBA" id="ARBA00004496"/>
    </source>
</evidence>
<comment type="similarity">
    <text evidence="2 7">Belongs to the peptidase S41B family.</text>
</comment>
<evidence type="ECO:0000256" key="7">
    <source>
        <dbReference type="PIRNR" id="PIRNR036421"/>
    </source>
</evidence>
<comment type="caution">
    <text evidence="12">The sequence shown here is derived from an EMBL/GenBank/DDBJ whole genome shotgun (WGS) entry which is preliminary data.</text>
</comment>
<keyword evidence="6 7" id="KW-0720">Serine protease</keyword>
<proteinExistence type="inferred from homology"/>
<dbReference type="Pfam" id="PF26550">
    <property type="entry name" value="Tricorn_2nd"/>
    <property type="match status" value="1"/>
</dbReference>
<dbReference type="PROSITE" id="PS50106">
    <property type="entry name" value="PDZ"/>
    <property type="match status" value="1"/>
</dbReference>
<dbReference type="CDD" id="cd07562">
    <property type="entry name" value="Peptidase_S41_TRI"/>
    <property type="match status" value="1"/>
</dbReference>
<evidence type="ECO:0000256" key="6">
    <source>
        <dbReference type="ARBA" id="ARBA00022825"/>
    </source>
</evidence>
<dbReference type="EC" id="3.4.21.-" evidence="7"/>
<feature type="site" description="Transition state stabilizer; via amide nitrogen" evidence="9">
    <location>
        <position position="956"/>
    </location>
</feature>
<dbReference type="AlphaFoldDB" id="A0A2D0N6W5"/>
<dbReference type="SUPFAM" id="SSF82171">
    <property type="entry name" value="DPP6 N-terminal domain-like"/>
    <property type="match status" value="1"/>
</dbReference>
<dbReference type="RefSeq" id="WP_099152233.1">
    <property type="nucleotide sequence ID" value="NZ_PDUD01000026.1"/>
</dbReference>
<feature type="chain" id="PRO_5012948810" description="Tricorn protease homolog" evidence="10">
    <location>
        <begin position="21"/>
        <end position="1057"/>
    </location>
</feature>
<accession>A0A2D0N6W5</accession>
<dbReference type="Pfam" id="PF14684">
    <property type="entry name" value="Tricorn_C1"/>
    <property type="match status" value="1"/>
</dbReference>
<keyword evidence="5 7" id="KW-0378">Hydrolase</keyword>
<dbReference type="InterPro" id="IPR036034">
    <property type="entry name" value="PDZ_sf"/>
</dbReference>
<dbReference type="GO" id="GO:0006508">
    <property type="term" value="P:proteolysis"/>
    <property type="evidence" value="ECO:0007669"/>
    <property type="project" value="UniProtKB-UniRule"/>
</dbReference>
<evidence type="ECO:0000313" key="12">
    <source>
        <dbReference type="EMBL" id="PHN04207.1"/>
    </source>
</evidence>
<dbReference type="Gene3D" id="2.120.10.30">
    <property type="entry name" value="TolB, C-terminal domain"/>
    <property type="match status" value="2"/>
</dbReference>
<dbReference type="EMBL" id="PDUD01000026">
    <property type="protein sequence ID" value="PHN04207.1"/>
    <property type="molecule type" value="Genomic_DNA"/>
</dbReference>
<dbReference type="PANTHER" id="PTHR43253">
    <property type="entry name" value="TRICORN PROTEASE HOMOLOG 2-RELATED"/>
    <property type="match status" value="1"/>
</dbReference>
<dbReference type="Pfam" id="PF26549">
    <property type="entry name" value="Tricorn_N"/>
    <property type="match status" value="1"/>
</dbReference>
<dbReference type="InterPro" id="IPR011042">
    <property type="entry name" value="6-blade_b-propeller_TolB-like"/>
</dbReference>
<dbReference type="InterPro" id="IPR029045">
    <property type="entry name" value="ClpP/crotonase-like_dom_sf"/>
</dbReference>
<dbReference type="SMART" id="SM00245">
    <property type="entry name" value="TSPc"/>
    <property type="match status" value="1"/>
</dbReference>
<dbReference type="Proteomes" id="UP000223913">
    <property type="component" value="Unassembled WGS sequence"/>
</dbReference>
<dbReference type="SUPFAM" id="SSF52096">
    <property type="entry name" value="ClpP/crotonase"/>
    <property type="match status" value="1"/>
</dbReference>